<keyword evidence="3" id="KW-0539">Nucleus</keyword>
<gene>
    <name evidence="6" type="ORF">SDRG_13210</name>
</gene>
<evidence type="ECO:0000256" key="4">
    <source>
        <dbReference type="RuleBase" id="RU004020"/>
    </source>
</evidence>
<evidence type="ECO:0000256" key="1">
    <source>
        <dbReference type="ARBA" id="ARBA00004123"/>
    </source>
</evidence>
<dbReference type="Proteomes" id="UP000030762">
    <property type="component" value="Unassembled WGS sequence"/>
</dbReference>
<evidence type="ECO:0000313" key="6">
    <source>
        <dbReference type="EMBL" id="EQC29055.1"/>
    </source>
</evidence>
<sequence length="182" mass="20653">MLSPSSPTCLELSIAPFLHTTFALFCQAPVTIAHWTHEGTAVVIHDLHRFAHEVLPQYFGHCNLVLFVRQLHTFGFRNFKSASGDWEFCHTHFVLEQPERLRYVQRADDDDHSPTSLQIEMNEIGDQVSHLTALVSHLTQERRCCLSAQASADDADLLDEVFEILELPQQPLTVVPSGGWDY</sequence>
<dbReference type="GO" id="GO:0005634">
    <property type="term" value="C:nucleus"/>
    <property type="evidence" value="ECO:0007669"/>
    <property type="project" value="UniProtKB-SubCell"/>
</dbReference>
<dbReference type="SUPFAM" id="SSF46785">
    <property type="entry name" value="Winged helix' DNA-binding domain"/>
    <property type="match status" value="1"/>
</dbReference>
<dbReference type="OMA" id="IAHWTHE"/>
<dbReference type="InParanoid" id="T0Q6H8"/>
<dbReference type="InterPro" id="IPR000232">
    <property type="entry name" value="HSF_DNA-bd"/>
</dbReference>
<feature type="domain" description="HSF-type DNA-binding" evidence="5">
    <location>
        <begin position="13"/>
        <end position="107"/>
    </location>
</feature>
<evidence type="ECO:0000313" key="7">
    <source>
        <dbReference type="Proteomes" id="UP000030762"/>
    </source>
</evidence>
<dbReference type="VEuPathDB" id="FungiDB:SDRG_13210"/>
<dbReference type="SMART" id="SM00415">
    <property type="entry name" value="HSF"/>
    <property type="match status" value="1"/>
</dbReference>
<dbReference type="OrthoDB" id="60033at2759"/>
<reference evidence="6 7" key="1">
    <citation type="submission" date="2012-04" db="EMBL/GenBank/DDBJ databases">
        <title>The Genome Sequence of Saprolegnia declina VS20.</title>
        <authorList>
            <consortium name="The Broad Institute Genome Sequencing Platform"/>
            <person name="Russ C."/>
            <person name="Nusbaum C."/>
            <person name="Tyler B."/>
            <person name="van West P."/>
            <person name="Dieguez-Uribeondo J."/>
            <person name="de Bruijn I."/>
            <person name="Tripathy S."/>
            <person name="Jiang R."/>
            <person name="Young S.K."/>
            <person name="Zeng Q."/>
            <person name="Gargeya S."/>
            <person name="Fitzgerald M."/>
            <person name="Haas B."/>
            <person name="Abouelleil A."/>
            <person name="Alvarado L."/>
            <person name="Arachchi H.M."/>
            <person name="Berlin A."/>
            <person name="Chapman S.B."/>
            <person name="Goldberg J."/>
            <person name="Griggs A."/>
            <person name="Gujja S."/>
            <person name="Hansen M."/>
            <person name="Howarth C."/>
            <person name="Imamovic A."/>
            <person name="Larimer J."/>
            <person name="McCowen C."/>
            <person name="Montmayeur A."/>
            <person name="Murphy C."/>
            <person name="Neiman D."/>
            <person name="Pearson M."/>
            <person name="Priest M."/>
            <person name="Roberts A."/>
            <person name="Saif S."/>
            <person name="Shea T."/>
            <person name="Sisk P."/>
            <person name="Sykes S."/>
            <person name="Wortman J."/>
            <person name="Nusbaum C."/>
            <person name="Birren B."/>
        </authorList>
    </citation>
    <scope>NUCLEOTIDE SEQUENCE [LARGE SCALE GENOMIC DNA]</scope>
    <source>
        <strain evidence="6 7">VS20</strain>
    </source>
</reference>
<organism evidence="6 7">
    <name type="scientific">Saprolegnia diclina (strain VS20)</name>
    <dbReference type="NCBI Taxonomy" id="1156394"/>
    <lineage>
        <taxon>Eukaryota</taxon>
        <taxon>Sar</taxon>
        <taxon>Stramenopiles</taxon>
        <taxon>Oomycota</taxon>
        <taxon>Saprolegniomycetes</taxon>
        <taxon>Saprolegniales</taxon>
        <taxon>Saprolegniaceae</taxon>
        <taxon>Saprolegnia</taxon>
    </lineage>
</organism>
<dbReference type="Pfam" id="PF00447">
    <property type="entry name" value="HSF_DNA-bind"/>
    <property type="match status" value="1"/>
</dbReference>
<dbReference type="GO" id="GO:0043565">
    <property type="term" value="F:sequence-specific DNA binding"/>
    <property type="evidence" value="ECO:0007669"/>
    <property type="project" value="InterPro"/>
</dbReference>
<comment type="similarity">
    <text evidence="4">Belongs to the HSF family.</text>
</comment>
<evidence type="ECO:0000259" key="5">
    <source>
        <dbReference type="SMART" id="SM00415"/>
    </source>
</evidence>
<proteinExistence type="inferred from homology"/>
<keyword evidence="7" id="KW-1185">Reference proteome</keyword>
<dbReference type="InterPro" id="IPR036390">
    <property type="entry name" value="WH_DNA-bd_sf"/>
</dbReference>
<dbReference type="RefSeq" id="XP_008617514.1">
    <property type="nucleotide sequence ID" value="XM_008619292.1"/>
</dbReference>
<protein>
    <recommendedName>
        <fullName evidence="5">HSF-type DNA-binding domain-containing protein</fullName>
    </recommendedName>
</protein>
<dbReference type="PANTHER" id="PTHR10015:SF427">
    <property type="entry name" value="HEAT SHOCK FACTOR PROTEIN"/>
    <property type="match status" value="1"/>
</dbReference>
<name>T0Q6H8_SAPDV</name>
<dbReference type="EMBL" id="JH767188">
    <property type="protein sequence ID" value="EQC29055.1"/>
    <property type="molecule type" value="Genomic_DNA"/>
</dbReference>
<accession>T0Q6H8</accession>
<evidence type="ECO:0000256" key="2">
    <source>
        <dbReference type="ARBA" id="ARBA00023125"/>
    </source>
</evidence>
<dbReference type="Gene3D" id="1.10.10.10">
    <property type="entry name" value="Winged helix-like DNA-binding domain superfamily/Winged helix DNA-binding domain"/>
    <property type="match status" value="1"/>
</dbReference>
<keyword evidence="2" id="KW-0238">DNA-binding</keyword>
<dbReference type="AlphaFoldDB" id="T0Q6H8"/>
<dbReference type="eggNOG" id="KOG0627">
    <property type="taxonomic scope" value="Eukaryota"/>
</dbReference>
<dbReference type="InterPro" id="IPR036388">
    <property type="entry name" value="WH-like_DNA-bd_sf"/>
</dbReference>
<dbReference type="STRING" id="1156394.T0Q6H8"/>
<dbReference type="GeneID" id="19953937"/>
<evidence type="ECO:0000256" key="3">
    <source>
        <dbReference type="ARBA" id="ARBA00023242"/>
    </source>
</evidence>
<dbReference type="GO" id="GO:0003700">
    <property type="term" value="F:DNA-binding transcription factor activity"/>
    <property type="evidence" value="ECO:0007669"/>
    <property type="project" value="InterPro"/>
</dbReference>
<comment type="subcellular location">
    <subcellularLocation>
        <location evidence="1">Nucleus</location>
    </subcellularLocation>
</comment>
<dbReference type="PANTHER" id="PTHR10015">
    <property type="entry name" value="HEAT SHOCK TRANSCRIPTION FACTOR"/>
    <property type="match status" value="1"/>
</dbReference>